<protein>
    <submittedName>
        <fullName evidence="3">DUF3488 domain-containing protein</fullName>
    </submittedName>
</protein>
<dbReference type="OrthoDB" id="9804872at2"/>
<evidence type="ECO:0000256" key="1">
    <source>
        <dbReference type="SAM" id="Phobius"/>
    </source>
</evidence>
<evidence type="ECO:0000313" key="3">
    <source>
        <dbReference type="EMBL" id="RMX04318.1"/>
    </source>
</evidence>
<dbReference type="SUPFAM" id="SSF54001">
    <property type="entry name" value="Cysteine proteinases"/>
    <property type="match status" value="1"/>
</dbReference>
<feature type="domain" description="Transglutaminase-like" evidence="2">
    <location>
        <begin position="436"/>
        <end position="507"/>
    </location>
</feature>
<feature type="transmembrane region" description="Helical" evidence="1">
    <location>
        <begin position="137"/>
        <end position="155"/>
    </location>
</feature>
<dbReference type="EMBL" id="RDQO01000005">
    <property type="protein sequence ID" value="RMX04318.1"/>
    <property type="molecule type" value="Genomic_DNA"/>
</dbReference>
<proteinExistence type="predicted"/>
<dbReference type="Gene3D" id="3.10.620.30">
    <property type="match status" value="1"/>
</dbReference>
<dbReference type="Proteomes" id="UP000278006">
    <property type="component" value="Unassembled WGS sequence"/>
</dbReference>
<dbReference type="SMART" id="SM00460">
    <property type="entry name" value="TGc"/>
    <property type="match status" value="1"/>
</dbReference>
<keyword evidence="1" id="KW-1133">Transmembrane helix</keyword>
<dbReference type="InterPro" id="IPR002931">
    <property type="entry name" value="Transglutaminase-like"/>
</dbReference>
<keyword evidence="1" id="KW-0812">Transmembrane</keyword>
<feature type="transmembrane region" description="Helical" evidence="1">
    <location>
        <begin position="167"/>
        <end position="189"/>
    </location>
</feature>
<dbReference type="InterPro" id="IPR038765">
    <property type="entry name" value="Papain-like_cys_pep_sf"/>
</dbReference>
<dbReference type="AlphaFoldDB" id="A0A3M6QMK0"/>
<keyword evidence="4" id="KW-1185">Reference proteome</keyword>
<dbReference type="PANTHER" id="PTHR42736:SF1">
    <property type="entry name" value="PROTEIN-GLUTAMINE GAMMA-GLUTAMYLTRANSFERASE"/>
    <property type="match status" value="1"/>
</dbReference>
<feature type="transmembrane region" description="Helical" evidence="1">
    <location>
        <begin position="580"/>
        <end position="604"/>
    </location>
</feature>
<gene>
    <name evidence="3" type="ORF">D8I35_15035</name>
</gene>
<dbReference type="InterPro" id="IPR021878">
    <property type="entry name" value="TgpA_N"/>
</dbReference>
<feature type="transmembrane region" description="Helical" evidence="1">
    <location>
        <begin position="113"/>
        <end position="131"/>
    </location>
</feature>
<accession>A0A3M6QMK0</accession>
<keyword evidence="1" id="KW-0472">Membrane</keyword>
<dbReference type="InterPro" id="IPR052901">
    <property type="entry name" value="Bact_TGase-like"/>
</dbReference>
<name>A0A3M6QMK0_9BURK</name>
<dbReference type="RefSeq" id="WP_122231195.1">
    <property type="nucleotide sequence ID" value="NZ_RDQO01000005.1"/>
</dbReference>
<feature type="transmembrane region" description="Helical" evidence="1">
    <location>
        <begin position="20"/>
        <end position="51"/>
    </location>
</feature>
<comment type="caution">
    <text evidence="3">The sequence shown here is derived from an EMBL/GenBank/DDBJ whole genome shotgun (WGS) entry which is preliminary data.</text>
</comment>
<dbReference type="Pfam" id="PF01841">
    <property type="entry name" value="Transglut_core"/>
    <property type="match status" value="1"/>
</dbReference>
<reference evidence="3 4" key="1">
    <citation type="submission" date="2018-10" db="EMBL/GenBank/DDBJ databases">
        <title>Draft genome of Cortibacter populi DSM10536.</title>
        <authorList>
            <person name="Bernier A.-M."/>
            <person name="Bernard K."/>
        </authorList>
    </citation>
    <scope>NUCLEOTIDE SEQUENCE [LARGE SCALE GENOMIC DNA]</scope>
    <source>
        <strain evidence="3 4">DSM 105136</strain>
    </source>
</reference>
<dbReference type="Pfam" id="PF11992">
    <property type="entry name" value="TgpA_N"/>
    <property type="match status" value="1"/>
</dbReference>
<evidence type="ECO:0000259" key="2">
    <source>
        <dbReference type="SMART" id="SM00460"/>
    </source>
</evidence>
<organism evidence="3 4">
    <name type="scientific">Corticibacter populi</name>
    <dbReference type="NCBI Taxonomy" id="1550736"/>
    <lineage>
        <taxon>Bacteria</taxon>
        <taxon>Pseudomonadati</taxon>
        <taxon>Pseudomonadota</taxon>
        <taxon>Betaproteobacteria</taxon>
        <taxon>Burkholderiales</taxon>
        <taxon>Comamonadaceae</taxon>
        <taxon>Corticibacter</taxon>
    </lineage>
</organism>
<sequence>MPTAPLTSRLTALPRPTRDTLFLLAVLGLIALQMARVLPLWAAALGLGLLAWRVMIAVRGTALPGRPALLALLALGVAAALYEARASSISGAALAFLLVLLALKTLEMNSRRDAFVLFFLGFFCIVSNFLYVQSIGVALAMLLAFWGLLTALVNAQRPLGPAPLRESARTAAQLVLLGLPLIAALYLVFPRFPPLWGLPVAPGQQGITGLSGQMQVGSIAQLAQDQRVALRVRFDADSPVPAQQQLYFRGPVLSRLNGRQWTAEDPLPTSAEAAPGSAQNPIEPLGEPLRYEMMLEPHQQRWLLPLDVLPEPPQGSLRAMMTQEMVWLSYRPLNGATRYHASSYTRYQSGRTAGGPALQRYLRLPAEDNPRTREWALQLRQQFGLAQASGGDILQSTRQDAQQALIDHVLARLREQDYQYTLEPPLYGPDTADDFWFTHRQGFCEHIASAFAILMRAAGIPARMVTGYQGGELNPVDGVWTVRQADAHAWTEVWLAGEGWRRIDPTAAISPERVNLSRIQALQGGNGAASGRSGGVPGWLWQARSLMEAVDYRWTQWVLNYNQDEQQTLLQRLGVGRLDWAQLAGLTAALLVLTALLYLALPLLRRQRRDPWLRLLERTRERLQDAGLALPDNTPPRAMAQQAQRFFGTEAAPVSQWLIEMDRLRYAQHSDTDLARLARRWKALPWPRAPKA</sequence>
<dbReference type="PANTHER" id="PTHR42736">
    <property type="entry name" value="PROTEIN-GLUTAMINE GAMMA-GLUTAMYLTRANSFERASE"/>
    <property type="match status" value="1"/>
</dbReference>
<evidence type="ECO:0000313" key="4">
    <source>
        <dbReference type="Proteomes" id="UP000278006"/>
    </source>
</evidence>
<feature type="transmembrane region" description="Helical" evidence="1">
    <location>
        <begin position="88"/>
        <end position="106"/>
    </location>
</feature>